<dbReference type="AlphaFoldDB" id="A0A9R1VZ71"/>
<name>A0A9R1VZ71_LACSA</name>
<proteinExistence type="predicted"/>
<keyword evidence="2" id="KW-1185">Reference proteome</keyword>
<dbReference type="InterPro" id="IPR036691">
    <property type="entry name" value="Endo/exonu/phosph_ase_sf"/>
</dbReference>
<evidence type="ECO:0000313" key="2">
    <source>
        <dbReference type="Proteomes" id="UP000235145"/>
    </source>
</evidence>
<protein>
    <submittedName>
        <fullName evidence="1">Uncharacterized protein</fullName>
    </submittedName>
</protein>
<organism evidence="1 2">
    <name type="scientific">Lactuca sativa</name>
    <name type="common">Garden lettuce</name>
    <dbReference type="NCBI Taxonomy" id="4236"/>
    <lineage>
        <taxon>Eukaryota</taxon>
        <taxon>Viridiplantae</taxon>
        <taxon>Streptophyta</taxon>
        <taxon>Embryophyta</taxon>
        <taxon>Tracheophyta</taxon>
        <taxon>Spermatophyta</taxon>
        <taxon>Magnoliopsida</taxon>
        <taxon>eudicotyledons</taxon>
        <taxon>Gunneridae</taxon>
        <taxon>Pentapetalae</taxon>
        <taxon>asterids</taxon>
        <taxon>campanulids</taxon>
        <taxon>Asterales</taxon>
        <taxon>Asteraceae</taxon>
        <taxon>Cichorioideae</taxon>
        <taxon>Cichorieae</taxon>
        <taxon>Lactucinae</taxon>
        <taxon>Lactuca</taxon>
    </lineage>
</organism>
<comment type="caution">
    <text evidence="1">The sequence shown here is derived from an EMBL/GenBank/DDBJ whole genome shotgun (WGS) entry which is preliminary data.</text>
</comment>
<dbReference type="Proteomes" id="UP000235145">
    <property type="component" value="Unassembled WGS sequence"/>
</dbReference>
<reference evidence="1 2" key="1">
    <citation type="journal article" date="2017" name="Nat. Commun.">
        <title>Genome assembly with in vitro proximity ligation data and whole-genome triplication in lettuce.</title>
        <authorList>
            <person name="Reyes-Chin-Wo S."/>
            <person name="Wang Z."/>
            <person name="Yang X."/>
            <person name="Kozik A."/>
            <person name="Arikit S."/>
            <person name="Song C."/>
            <person name="Xia L."/>
            <person name="Froenicke L."/>
            <person name="Lavelle D.O."/>
            <person name="Truco M.J."/>
            <person name="Xia R."/>
            <person name="Zhu S."/>
            <person name="Xu C."/>
            <person name="Xu H."/>
            <person name="Xu X."/>
            <person name="Cox K."/>
            <person name="Korf I."/>
            <person name="Meyers B.C."/>
            <person name="Michelmore R.W."/>
        </authorList>
    </citation>
    <scope>NUCLEOTIDE SEQUENCE [LARGE SCALE GENOMIC DNA]</scope>
    <source>
        <strain evidence="2">cv. Salinas</strain>
        <tissue evidence="1">Seedlings</tissue>
    </source>
</reference>
<dbReference type="EMBL" id="NBSK02000003">
    <property type="protein sequence ID" value="KAJ0216772.1"/>
    <property type="molecule type" value="Genomic_DNA"/>
</dbReference>
<gene>
    <name evidence="1" type="ORF">LSAT_V11C300145620</name>
</gene>
<accession>A0A9R1VZ71</accession>
<evidence type="ECO:0000313" key="1">
    <source>
        <dbReference type="EMBL" id="KAJ0216772.1"/>
    </source>
</evidence>
<sequence length="246" mass="27698">MSKMVPGHLEAARESIGWIRRGEDVDQLVLLHHKRVTSMVIFPEILNSCALFNSRGSFGGFSLCSLHWMDKEREDFDAGVIEIMWCSISINPSALKIKEEQESEGNFFLNVNATNNAICLQTIRILAPIPNHAMQWTLGFPTKRWGSDHIALVAELAFNKVVNDETSQDRGTRKLHEQIEEVQSLQGYSKQEISKLTEQMHKSYEEHAVIGGIHTTTLAKLFSKSHEALSQAGNIAEQTIVQIRTV</sequence>
<dbReference type="Gene3D" id="3.60.10.10">
    <property type="entry name" value="Endonuclease/exonuclease/phosphatase"/>
    <property type="match status" value="1"/>
</dbReference>